<feature type="transmembrane region" description="Helical" evidence="9">
    <location>
        <begin position="20"/>
        <end position="40"/>
    </location>
</feature>
<feature type="transmembrane region" description="Helical" evidence="9">
    <location>
        <begin position="72"/>
        <end position="93"/>
    </location>
</feature>
<dbReference type="InterPro" id="IPR012506">
    <property type="entry name" value="TMEM86B-like"/>
</dbReference>
<evidence type="ECO:0000256" key="3">
    <source>
        <dbReference type="ARBA" id="ARBA00022692"/>
    </source>
</evidence>
<evidence type="ECO:0000256" key="1">
    <source>
        <dbReference type="ARBA" id="ARBA00004141"/>
    </source>
</evidence>
<dbReference type="PANTHER" id="PTHR31885">
    <property type="entry name" value="GH04784P"/>
    <property type="match status" value="1"/>
</dbReference>
<dbReference type="PANTHER" id="PTHR31885:SF11">
    <property type="entry name" value="TRANSMEMBRANE PROTEIN 86B"/>
    <property type="match status" value="1"/>
</dbReference>
<evidence type="ECO:0000256" key="4">
    <source>
        <dbReference type="ARBA" id="ARBA00022989"/>
    </source>
</evidence>
<evidence type="ECO:0000256" key="8">
    <source>
        <dbReference type="ARBA" id="ARBA00049560"/>
    </source>
</evidence>
<dbReference type="AlphaFoldDB" id="A0ABD1KP03"/>
<dbReference type="Proteomes" id="UP001591681">
    <property type="component" value="Unassembled WGS sequence"/>
</dbReference>
<accession>A0ABD1KP03</accession>
<keyword evidence="5 9" id="KW-0472">Membrane</keyword>
<feature type="transmembrane region" description="Helical" evidence="9">
    <location>
        <begin position="99"/>
        <end position="116"/>
    </location>
</feature>
<dbReference type="GO" id="GO:0047408">
    <property type="term" value="F:alkenylglycerophosphocholine hydrolase activity"/>
    <property type="evidence" value="ECO:0007669"/>
    <property type="project" value="UniProtKB-EC"/>
</dbReference>
<comment type="subcellular location">
    <subcellularLocation>
        <location evidence="1">Membrane</location>
        <topology evidence="1">Multi-pass membrane protein</topology>
    </subcellularLocation>
</comment>
<evidence type="ECO:0000313" key="11">
    <source>
        <dbReference type="Proteomes" id="UP001591681"/>
    </source>
</evidence>
<feature type="transmembrane region" description="Helical" evidence="9">
    <location>
        <begin position="128"/>
        <end position="147"/>
    </location>
</feature>
<keyword evidence="11" id="KW-1185">Reference proteome</keyword>
<proteinExistence type="inferred from homology"/>
<evidence type="ECO:0000256" key="7">
    <source>
        <dbReference type="ARBA" id="ARBA00049458"/>
    </source>
</evidence>
<dbReference type="EC" id="3.3.2.2" evidence="6"/>
<dbReference type="GO" id="GO:0016020">
    <property type="term" value="C:membrane"/>
    <property type="evidence" value="ECO:0007669"/>
    <property type="project" value="UniProtKB-SubCell"/>
</dbReference>
<comment type="caution">
    <text evidence="10">The sequence shown here is derived from an EMBL/GenBank/DDBJ whole genome shotgun (WGS) entry which is preliminary data.</text>
</comment>
<evidence type="ECO:0000256" key="9">
    <source>
        <dbReference type="SAM" id="Phobius"/>
    </source>
</evidence>
<dbReference type="EMBL" id="JBHFQA010000003">
    <property type="protein sequence ID" value="KAL2100880.1"/>
    <property type="molecule type" value="Genomic_DNA"/>
</dbReference>
<gene>
    <name evidence="10" type="ORF">ACEWY4_002641</name>
</gene>
<keyword evidence="4 9" id="KW-1133">Transmembrane helix</keyword>
<evidence type="ECO:0000256" key="5">
    <source>
        <dbReference type="ARBA" id="ARBA00023136"/>
    </source>
</evidence>
<comment type="catalytic activity">
    <reaction evidence="8">
        <text>a 1-O-(1Z-alkenyl)-sn-glycero-3-phosphocholine + H2O = a 2,3-saturated aldehyde + sn-glycerol 3-phosphocholine</text>
        <dbReference type="Rhea" id="RHEA:22544"/>
        <dbReference type="ChEBI" id="CHEBI:15377"/>
        <dbReference type="ChEBI" id="CHEBI:16870"/>
        <dbReference type="ChEBI" id="CHEBI:73359"/>
        <dbReference type="ChEBI" id="CHEBI:77287"/>
        <dbReference type="EC" id="3.3.2.2"/>
    </reaction>
</comment>
<feature type="transmembrane region" description="Helical" evidence="9">
    <location>
        <begin position="159"/>
        <end position="178"/>
    </location>
</feature>
<dbReference type="Pfam" id="PF07947">
    <property type="entry name" value="YhhN"/>
    <property type="match status" value="1"/>
</dbReference>
<evidence type="ECO:0000256" key="6">
    <source>
        <dbReference type="ARBA" id="ARBA00035673"/>
    </source>
</evidence>
<feature type="transmembrane region" description="Helical" evidence="9">
    <location>
        <begin position="46"/>
        <end position="65"/>
    </location>
</feature>
<organism evidence="10 11">
    <name type="scientific">Coilia grayii</name>
    <name type="common">Gray's grenadier anchovy</name>
    <dbReference type="NCBI Taxonomy" id="363190"/>
    <lineage>
        <taxon>Eukaryota</taxon>
        <taxon>Metazoa</taxon>
        <taxon>Chordata</taxon>
        <taxon>Craniata</taxon>
        <taxon>Vertebrata</taxon>
        <taxon>Euteleostomi</taxon>
        <taxon>Actinopterygii</taxon>
        <taxon>Neopterygii</taxon>
        <taxon>Teleostei</taxon>
        <taxon>Clupei</taxon>
        <taxon>Clupeiformes</taxon>
        <taxon>Clupeoidei</taxon>
        <taxon>Engraulidae</taxon>
        <taxon>Coilinae</taxon>
        <taxon>Coilia</taxon>
    </lineage>
</organism>
<protein>
    <recommendedName>
        <fullName evidence="6">lysoplasmalogenase</fullName>
        <ecNumber evidence="6">3.3.2.2</ecNumber>
    </recommendedName>
</protein>
<comment type="similarity">
    <text evidence="2">Belongs to the TMEM86 family.</text>
</comment>
<evidence type="ECO:0000256" key="2">
    <source>
        <dbReference type="ARBA" id="ARBA00007375"/>
    </source>
</evidence>
<reference evidence="10 11" key="1">
    <citation type="submission" date="2024-09" db="EMBL/GenBank/DDBJ databases">
        <title>A chromosome-level genome assembly of Gray's grenadier anchovy, Coilia grayii.</title>
        <authorList>
            <person name="Fu Z."/>
        </authorList>
    </citation>
    <scope>NUCLEOTIDE SEQUENCE [LARGE SCALE GENOMIC DNA]</scope>
    <source>
        <strain evidence="10">G4</strain>
        <tissue evidence="10">Muscle</tissue>
    </source>
</reference>
<name>A0ABD1KP03_9TELE</name>
<sequence>MDILETHAFDSRQRRNACCVLFLSLLPFFLSAAAYFHLWLPDPSPSVVAAAAKCAPVVCLALVVLSHNGLGSLLGVAGGLLFSAGGDVCLIWPELFLHGMGSFAVAHLLYSLCFLSERYINLSRTSSLSTLLYVLLWLVGAGAYVYLFPFLQQAPDGSVLTPAVGVYVLLIVAMATLALRTRRALTLLGSLAFVASDLCLALQEFKVTPQHEYGQHVVMVTYYLAQLLIALGDIRAKVDENDEFRKWKRS</sequence>
<comment type="catalytic activity">
    <reaction evidence="7">
        <text>a 1-O-(1Z-alkenyl)-sn-glycero-3-phosphoethanolamine + H2O = a 2,3-saturated aldehyde + sn-glycero-3-phosphoethanolamine</text>
        <dbReference type="Rhea" id="RHEA:16905"/>
        <dbReference type="ChEBI" id="CHEBI:15377"/>
        <dbReference type="ChEBI" id="CHEBI:73359"/>
        <dbReference type="ChEBI" id="CHEBI:77288"/>
        <dbReference type="ChEBI" id="CHEBI:143890"/>
        <dbReference type="EC" id="3.3.2.2"/>
    </reaction>
</comment>
<evidence type="ECO:0000313" key="10">
    <source>
        <dbReference type="EMBL" id="KAL2100880.1"/>
    </source>
</evidence>
<keyword evidence="3 9" id="KW-0812">Transmembrane</keyword>